<feature type="transmembrane region" description="Helical" evidence="6">
    <location>
        <begin position="6"/>
        <end position="26"/>
    </location>
</feature>
<evidence type="ECO:0000256" key="2">
    <source>
        <dbReference type="ARBA" id="ARBA00008333"/>
    </source>
</evidence>
<reference evidence="7" key="1">
    <citation type="submission" date="2020-05" db="EMBL/GenBank/DDBJ databases">
        <title>Nod-independent and nitrogen-fixing Bradyrhizobium aeschynomene sp. nov. isolated from nodules of Aeschynomene indica.</title>
        <authorList>
            <person name="Zhang Z."/>
        </authorList>
    </citation>
    <scope>NUCLEOTIDE SEQUENCE</scope>
    <source>
        <strain evidence="7">83012</strain>
    </source>
</reference>
<dbReference type="RefSeq" id="WP_172112987.1">
    <property type="nucleotide sequence ID" value="NZ_JABFDN010000008.1"/>
</dbReference>
<dbReference type="PANTHER" id="PTHR31632">
    <property type="entry name" value="IRON TRANSPORTER FTH1"/>
    <property type="match status" value="1"/>
</dbReference>
<keyword evidence="5 6" id="KW-0472">Membrane</keyword>
<evidence type="ECO:0000256" key="4">
    <source>
        <dbReference type="ARBA" id="ARBA00022989"/>
    </source>
</evidence>
<dbReference type="Proteomes" id="UP000886476">
    <property type="component" value="Unassembled WGS sequence"/>
</dbReference>
<name>A0ABX2CJQ0_9BRAD</name>
<feature type="transmembrane region" description="Helical" evidence="6">
    <location>
        <begin position="146"/>
        <end position="171"/>
    </location>
</feature>
<proteinExistence type="inferred from homology"/>
<feature type="transmembrane region" description="Helical" evidence="6">
    <location>
        <begin position="109"/>
        <end position="126"/>
    </location>
</feature>
<keyword evidence="3 6" id="KW-0812">Transmembrane</keyword>
<evidence type="ECO:0000313" key="7">
    <source>
        <dbReference type="EMBL" id="NPU67915.1"/>
    </source>
</evidence>
<evidence type="ECO:0000313" key="8">
    <source>
        <dbReference type="Proteomes" id="UP000886476"/>
    </source>
</evidence>
<feature type="transmembrane region" description="Helical" evidence="6">
    <location>
        <begin position="183"/>
        <end position="203"/>
    </location>
</feature>
<evidence type="ECO:0000256" key="3">
    <source>
        <dbReference type="ARBA" id="ARBA00022692"/>
    </source>
</evidence>
<evidence type="ECO:0000256" key="1">
    <source>
        <dbReference type="ARBA" id="ARBA00004141"/>
    </source>
</evidence>
<comment type="subcellular location">
    <subcellularLocation>
        <location evidence="1">Membrane</location>
        <topology evidence="1">Multi-pass membrane protein</topology>
    </subcellularLocation>
</comment>
<accession>A0ABX2CJQ0</accession>
<feature type="transmembrane region" description="Helical" evidence="6">
    <location>
        <begin position="33"/>
        <end position="56"/>
    </location>
</feature>
<dbReference type="Pfam" id="PF03239">
    <property type="entry name" value="FTR1"/>
    <property type="match status" value="1"/>
</dbReference>
<gene>
    <name evidence="7" type="ORF">HL667_23130</name>
</gene>
<feature type="transmembrane region" description="Helical" evidence="6">
    <location>
        <begin position="68"/>
        <end position="88"/>
    </location>
</feature>
<protein>
    <submittedName>
        <fullName evidence="7">Iron permease</fullName>
    </submittedName>
</protein>
<keyword evidence="4 6" id="KW-1133">Transmembrane helix</keyword>
<sequence length="276" mass="28758">MLAALIIVFREVFEAGLIVGIVLAVTNGVSHRLRWIGGGLLAGLAGACVVAAFAGALTQLFEGMGQEIFNAAILATAVIMLTWHNVWMARHGRELASELRSMGRAVSDGSKPLIALAIVIAIAVLREGSEVALFLYGVAASGDGSAGALLGGGLIGLLLGIAVGLATYFGLMRIPPRALFKTTTVLITLLSAGMAAQAVVFLARANWLTWLDRVVWDSSALLPERGVAGRTLKALIGYTDQPTAMQLMVYVGVILATIGLMRLTAMPPAPRIAAAE</sequence>
<dbReference type="PANTHER" id="PTHR31632:SF2">
    <property type="entry name" value="PLASMA MEMBRANE IRON PERMEASE"/>
    <property type="match status" value="1"/>
</dbReference>
<evidence type="ECO:0000256" key="5">
    <source>
        <dbReference type="ARBA" id="ARBA00023136"/>
    </source>
</evidence>
<keyword evidence="8" id="KW-1185">Reference proteome</keyword>
<comment type="caution">
    <text evidence="7">The sequence shown here is derived from an EMBL/GenBank/DDBJ whole genome shotgun (WGS) entry which is preliminary data.</text>
</comment>
<dbReference type="EMBL" id="JABFDN010000008">
    <property type="protein sequence ID" value="NPU67915.1"/>
    <property type="molecule type" value="Genomic_DNA"/>
</dbReference>
<comment type="similarity">
    <text evidence="2">Belongs to the oxidase-dependent Fe transporter (OFeT) (TC 9.A.10.1) family.</text>
</comment>
<evidence type="ECO:0000256" key="6">
    <source>
        <dbReference type="SAM" id="Phobius"/>
    </source>
</evidence>
<dbReference type="InterPro" id="IPR004923">
    <property type="entry name" value="FTR1/Fip1/EfeU"/>
</dbReference>
<organism evidence="7 8">
    <name type="scientific">Bradyrhizobium aeschynomenes</name>
    <dbReference type="NCBI Taxonomy" id="2734909"/>
    <lineage>
        <taxon>Bacteria</taxon>
        <taxon>Pseudomonadati</taxon>
        <taxon>Pseudomonadota</taxon>
        <taxon>Alphaproteobacteria</taxon>
        <taxon>Hyphomicrobiales</taxon>
        <taxon>Nitrobacteraceae</taxon>
        <taxon>Bradyrhizobium</taxon>
    </lineage>
</organism>
<feature type="transmembrane region" description="Helical" evidence="6">
    <location>
        <begin position="247"/>
        <end position="265"/>
    </location>
</feature>